<name>A0ABR1VV04_9PEZI</name>
<evidence type="ECO:0000313" key="2">
    <source>
        <dbReference type="Proteomes" id="UP001480595"/>
    </source>
</evidence>
<dbReference type="Proteomes" id="UP001480595">
    <property type="component" value="Unassembled WGS sequence"/>
</dbReference>
<organism evidence="1 2">
    <name type="scientific">Apiospora phragmitis</name>
    <dbReference type="NCBI Taxonomy" id="2905665"/>
    <lineage>
        <taxon>Eukaryota</taxon>
        <taxon>Fungi</taxon>
        <taxon>Dikarya</taxon>
        <taxon>Ascomycota</taxon>
        <taxon>Pezizomycotina</taxon>
        <taxon>Sordariomycetes</taxon>
        <taxon>Xylariomycetidae</taxon>
        <taxon>Amphisphaeriales</taxon>
        <taxon>Apiosporaceae</taxon>
        <taxon>Apiospora</taxon>
    </lineage>
</organism>
<proteinExistence type="predicted"/>
<dbReference type="RefSeq" id="XP_066718505.1">
    <property type="nucleotide sequence ID" value="XM_066856338.1"/>
</dbReference>
<evidence type="ECO:0000313" key="1">
    <source>
        <dbReference type="EMBL" id="KAK8074030.1"/>
    </source>
</evidence>
<dbReference type="EMBL" id="JAQQWL010000005">
    <property type="protein sequence ID" value="KAK8074030.1"/>
    <property type="molecule type" value="Genomic_DNA"/>
</dbReference>
<protein>
    <submittedName>
        <fullName evidence="1">Uncharacterized protein</fullName>
    </submittedName>
</protein>
<comment type="caution">
    <text evidence="1">The sequence shown here is derived from an EMBL/GenBank/DDBJ whole genome shotgun (WGS) entry which is preliminary data.</text>
</comment>
<reference evidence="1 2" key="1">
    <citation type="submission" date="2023-01" db="EMBL/GenBank/DDBJ databases">
        <title>Analysis of 21 Apiospora genomes using comparative genomics revels a genus with tremendous synthesis potential of carbohydrate active enzymes and secondary metabolites.</title>
        <authorList>
            <person name="Sorensen T."/>
        </authorList>
    </citation>
    <scope>NUCLEOTIDE SEQUENCE [LARGE SCALE GENOMIC DNA]</scope>
    <source>
        <strain evidence="1 2">CBS 135458</strain>
    </source>
</reference>
<accession>A0ABR1VV04</accession>
<sequence length="210" mass="23550">MYHGGKLDQALRLASDILASQADIFHAYDTKVDPINKRRLCLGVESYVNSQARLHTVVEALGEGSDDETIHPSLFMTLLVIALVGKQKGDDSGLEDARKIFHVLRSRISSQLKGFPLLALRYEIDLASVQRPGENDRYVNAVRDLETIERSQWRTWGTLNACTALARRELITAQCLLAKWADPELHPSRISERDSEIQSGKTAPIIRKIC</sequence>
<gene>
    <name evidence="1" type="ORF">PG994_004929</name>
</gene>
<keyword evidence="2" id="KW-1185">Reference proteome</keyword>
<dbReference type="GeneID" id="92089401"/>